<protein>
    <submittedName>
        <fullName evidence="1">Uncharacterized protein</fullName>
    </submittedName>
</protein>
<organism evidence="1 2">
    <name type="scientific">Bauhinia variegata</name>
    <name type="common">Purple orchid tree</name>
    <name type="synonym">Phanera variegata</name>
    <dbReference type="NCBI Taxonomy" id="167791"/>
    <lineage>
        <taxon>Eukaryota</taxon>
        <taxon>Viridiplantae</taxon>
        <taxon>Streptophyta</taxon>
        <taxon>Embryophyta</taxon>
        <taxon>Tracheophyta</taxon>
        <taxon>Spermatophyta</taxon>
        <taxon>Magnoliopsida</taxon>
        <taxon>eudicotyledons</taxon>
        <taxon>Gunneridae</taxon>
        <taxon>Pentapetalae</taxon>
        <taxon>rosids</taxon>
        <taxon>fabids</taxon>
        <taxon>Fabales</taxon>
        <taxon>Fabaceae</taxon>
        <taxon>Cercidoideae</taxon>
        <taxon>Cercideae</taxon>
        <taxon>Bauhiniinae</taxon>
        <taxon>Bauhinia</taxon>
    </lineage>
</organism>
<proteinExistence type="predicted"/>
<keyword evidence="2" id="KW-1185">Reference proteome</keyword>
<gene>
    <name evidence="1" type="ORF">L6164_004884</name>
</gene>
<dbReference type="Proteomes" id="UP000828941">
    <property type="component" value="Chromosome 3"/>
</dbReference>
<evidence type="ECO:0000313" key="2">
    <source>
        <dbReference type="Proteomes" id="UP000828941"/>
    </source>
</evidence>
<evidence type="ECO:0000313" key="1">
    <source>
        <dbReference type="EMBL" id="KAI4350427.1"/>
    </source>
</evidence>
<name>A0ACB9PP49_BAUVA</name>
<dbReference type="EMBL" id="CM039428">
    <property type="protein sequence ID" value="KAI4350427.1"/>
    <property type="molecule type" value="Genomic_DNA"/>
</dbReference>
<sequence>MAADQRRKRLNGASIVGYGSRDQHRARGKNLGALQNDLNMKSHIFVEWDDSQKRVVAKREQVGISWRQMKPFVNFVPNGHSVLADVFSAPQEIFDLDDLSEVLSYEVWKTHLSENERNMLMHFLPWGLEPNQVVQELLAGNNFHFGSPFLIWGASLCSGDFHPDTIVSWEQRLKSKKRAYYAELHNYHNDMIGYLMKVKERWESCRDPEKEIVQKMWRSKNEVEEKMFSNVKESRVYDHDEYVTATSDSSSWAAEEKACSSDNQISSGRKGEKLQKRVLEKGSVKGKPRNFMIASVDMISVGATPQKGDKVLKRNIHSSDGDKYMSCIMISKKQHELVKSMKQSGKSIQSRSLNRVLGNLDNIHVQPYEVFIKEEQKKLHEHWLQVVNKDLPSACINRSERQMERQALLNSLVVEMKDKWKPRLEEMDDVKLGDKLQDQEDDRGMLQDQDTDGDMLQDQDSEGDILHDQDTDGDMLQVQEDDEGMLQVQEDDEGMLQDQEDDGPMLQGQEDDGPMLQDTEDDGPMLQDTEDDGSMLQDTEDDGPMLQDTEDDGPMLQDMEDDGPMLRDKEDDGPMLQHREDDGSMVQDQEGDGGINDQSSSEDHVLSKLDDAPRNKNEYSTNMNTQDVAISEGPPFSSGGDVWQAVEMADSYYDSTVTHGYTANGLSLENPQINEGQRTRLIDLESDLRQEESTKELLHRQTDNGSFGSYSNQNRSDLLQSLFKGEGVISYHHNQKGAGLDFQSSNNVMLADGQFPGHFKEPLQTSLTLDQGQRRPTEVCLPENMSENIYSDGNRYLISRQDPLTAVNVNDWASTAARIPAPSQSHLNTGEFIGQHWFPADHQVRGGWNGSDGAGLPSQGLGTGVNSDHSLFSVLSQCSQLRSNSPYDSTRHTDQFLSSRTYGGVVDAGPPRINAVVPQVSHPLDYLSGREVPNSLVPDDMGWMGLPHQNSALHDQMGKPYLRSWNR</sequence>
<comment type="caution">
    <text evidence="1">The sequence shown here is derived from an EMBL/GenBank/DDBJ whole genome shotgun (WGS) entry which is preliminary data.</text>
</comment>
<reference evidence="1 2" key="1">
    <citation type="journal article" date="2022" name="DNA Res.">
        <title>Chromosomal-level genome assembly of the orchid tree Bauhinia variegata (Leguminosae; Cercidoideae) supports the allotetraploid origin hypothesis of Bauhinia.</title>
        <authorList>
            <person name="Zhong Y."/>
            <person name="Chen Y."/>
            <person name="Zheng D."/>
            <person name="Pang J."/>
            <person name="Liu Y."/>
            <person name="Luo S."/>
            <person name="Meng S."/>
            <person name="Qian L."/>
            <person name="Wei D."/>
            <person name="Dai S."/>
            <person name="Zhou R."/>
        </authorList>
    </citation>
    <scope>NUCLEOTIDE SEQUENCE [LARGE SCALE GENOMIC DNA]</scope>
    <source>
        <strain evidence="1">BV-YZ2020</strain>
    </source>
</reference>
<accession>A0ACB9PP49</accession>